<dbReference type="PANTHER" id="PTHR33867">
    <property type="entry name" value="RIBOSOME MATURATION FACTOR RIMP"/>
    <property type="match status" value="1"/>
</dbReference>
<dbReference type="GO" id="GO:0006412">
    <property type="term" value="P:translation"/>
    <property type="evidence" value="ECO:0007669"/>
    <property type="project" value="TreeGrafter"/>
</dbReference>
<evidence type="ECO:0000313" key="7">
    <source>
        <dbReference type="Proteomes" id="UP000503088"/>
    </source>
</evidence>
<comment type="similarity">
    <text evidence="3">Belongs to the RimP family.</text>
</comment>
<dbReference type="Gene3D" id="3.30.300.70">
    <property type="entry name" value="RimP-like superfamily, N-terminal"/>
    <property type="match status" value="1"/>
</dbReference>
<evidence type="ECO:0000256" key="1">
    <source>
        <dbReference type="ARBA" id="ARBA00022490"/>
    </source>
</evidence>
<dbReference type="Pfam" id="PF02576">
    <property type="entry name" value="RimP_N"/>
    <property type="match status" value="1"/>
</dbReference>
<name>A0A7D3Y512_9BACL</name>
<feature type="domain" description="Ribosome maturation factor RimP C-terminal" evidence="5">
    <location>
        <begin position="88"/>
        <end position="150"/>
    </location>
</feature>
<dbReference type="HAMAP" id="MF_01077">
    <property type="entry name" value="RimP"/>
    <property type="match status" value="1"/>
</dbReference>
<dbReference type="PANTHER" id="PTHR33867:SF1">
    <property type="entry name" value="RIBOSOME MATURATION FACTOR RIMP"/>
    <property type="match status" value="1"/>
</dbReference>
<evidence type="ECO:0000256" key="3">
    <source>
        <dbReference type="HAMAP-Rule" id="MF_01077"/>
    </source>
</evidence>
<comment type="subcellular location">
    <subcellularLocation>
        <location evidence="3">Cytoplasm</location>
    </subcellularLocation>
</comment>
<dbReference type="FunFam" id="3.30.300.70:FF:000001">
    <property type="entry name" value="Ribosome maturation factor RimP"/>
    <property type="match status" value="1"/>
</dbReference>
<dbReference type="InterPro" id="IPR028989">
    <property type="entry name" value="RimP_N"/>
</dbReference>
<dbReference type="KEGG" id="kpul:GXN76_08795"/>
<dbReference type="SUPFAM" id="SSF75420">
    <property type="entry name" value="YhbC-like, N-terminal domain"/>
    <property type="match status" value="1"/>
</dbReference>
<keyword evidence="1 3" id="KW-0963">Cytoplasm</keyword>
<dbReference type="EMBL" id="CP048104">
    <property type="protein sequence ID" value="QKG84565.1"/>
    <property type="molecule type" value="Genomic_DNA"/>
</dbReference>
<dbReference type="GO" id="GO:0000028">
    <property type="term" value="P:ribosomal small subunit assembly"/>
    <property type="evidence" value="ECO:0007669"/>
    <property type="project" value="TreeGrafter"/>
</dbReference>
<evidence type="ECO:0000259" key="4">
    <source>
        <dbReference type="Pfam" id="PF02576"/>
    </source>
</evidence>
<keyword evidence="7" id="KW-1185">Reference proteome</keyword>
<gene>
    <name evidence="3 6" type="primary">rimP</name>
    <name evidence="6" type="ORF">GXN76_08795</name>
</gene>
<accession>A0A7D3Y512</accession>
<reference evidence="6 7" key="1">
    <citation type="submission" date="2020-01" db="EMBL/GenBank/DDBJ databases">
        <authorList>
            <person name="Gulvik C.A."/>
            <person name="Batra D.G."/>
        </authorList>
    </citation>
    <scope>NUCLEOTIDE SEQUENCE [LARGE SCALE GENOMIC DNA]</scope>
    <source>
        <strain evidence="6 7">W9323</strain>
    </source>
</reference>
<dbReference type="RefSeq" id="WP_173222377.1">
    <property type="nucleotide sequence ID" value="NZ_CP048104.1"/>
</dbReference>
<dbReference type="InterPro" id="IPR035956">
    <property type="entry name" value="RimP_N_sf"/>
</dbReference>
<organism evidence="6 7">
    <name type="scientific">Kroppenstedtia pulmonis</name>
    <dbReference type="NCBI Taxonomy" id="1380685"/>
    <lineage>
        <taxon>Bacteria</taxon>
        <taxon>Bacillati</taxon>
        <taxon>Bacillota</taxon>
        <taxon>Bacilli</taxon>
        <taxon>Bacillales</taxon>
        <taxon>Thermoactinomycetaceae</taxon>
        <taxon>Kroppenstedtia</taxon>
    </lineage>
</organism>
<dbReference type="SUPFAM" id="SSF74942">
    <property type="entry name" value="YhbC-like, C-terminal domain"/>
    <property type="match status" value="1"/>
</dbReference>
<proteinExistence type="inferred from homology"/>
<dbReference type="GO" id="GO:0005829">
    <property type="term" value="C:cytosol"/>
    <property type="evidence" value="ECO:0007669"/>
    <property type="project" value="TreeGrafter"/>
</dbReference>
<sequence>MSRNVAEAVEKLALPILEEEGLELYDTEFTKEGKDWFLRVYIEKPEGKVDLDDCGRVSERLSKELDRSDLITRSYYLDVSSPGVERPLKKGKHFEQAVGKRIFLKTYEAVEGRKKFEGELLRYTPENLTVDVDGVQVEIPMDKVAKARRVLMF</sequence>
<evidence type="ECO:0000259" key="5">
    <source>
        <dbReference type="Pfam" id="PF17384"/>
    </source>
</evidence>
<dbReference type="Pfam" id="PF17384">
    <property type="entry name" value="DUF150_C"/>
    <property type="match status" value="1"/>
</dbReference>
<dbReference type="InterPro" id="IPR003728">
    <property type="entry name" value="Ribosome_maturation_RimP"/>
</dbReference>
<dbReference type="InterPro" id="IPR028998">
    <property type="entry name" value="RimP_C"/>
</dbReference>
<dbReference type="AlphaFoldDB" id="A0A7D3Y512"/>
<comment type="function">
    <text evidence="3">Required for maturation of 30S ribosomal subunits.</text>
</comment>
<dbReference type="InterPro" id="IPR036847">
    <property type="entry name" value="RimP_C_sf"/>
</dbReference>
<protein>
    <recommendedName>
        <fullName evidence="3">Ribosome maturation factor RimP</fullName>
    </recommendedName>
</protein>
<dbReference type="Gene3D" id="2.30.30.180">
    <property type="entry name" value="Ribosome maturation factor RimP, C-terminal domain"/>
    <property type="match status" value="1"/>
</dbReference>
<dbReference type="NCBIfam" id="NF000928">
    <property type="entry name" value="PRK00092.1-2"/>
    <property type="match status" value="1"/>
</dbReference>
<feature type="domain" description="Ribosome maturation factor RimP N-terminal" evidence="4">
    <location>
        <begin position="15"/>
        <end position="85"/>
    </location>
</feature>
<evidence type="ECO:0000256" key="2">
    <source>
        <dbReference type="ARBA" id="ARBA00022517"/>
    </source>
</evidence>
<dbReference type="Proteomes" id="UP000503088">
    <property type="component" value="Chromosome"/>
</dbReference>
<dbReference type="CDD" id="cd01734">
    <property type="entry name" value="YlxS_C"/>
    <property type="match status" value="1"/>
</dbReference>
<evidence type="ECO:0000313" key="6">
    <source>
        <dbReference type="EMBL" id="QKG84565.1"/>
    </source>
</evidence>
<keyword evidence="2 3" id="KW-0690">Ribosome biogenesis</keyword>